<keyword evidence="10" id="KW-1185">Reference proteome</keyword>
<reference evidence="9 10" key="1">
    <citation type="journal article" date="2017" name="Curr. Biol.">
        <title>Genome architecture and evolution of a unichromosomal asexual nematode.</title>
        <authorList>
            <person name="Fradin H."/>
            <person name="Zegar C."/>
            <person name="Gutwein M."/>
            <person name="Lucas J."/>
            <person name="Kovtun M."/>
            <person name="Corcoran D."/>
            <person name="Baugh L.R."/>
            <person name="Kiontke K."/>
            <person name="Gunsalus K."/>
            <person name="Fitch D.H."/>
            <person name="Piano F."/>
        </authorList>
    </citation>
    <scope>NUCLEOTIDE SEQUENCE [LARGE SCALE GENOMIC DNA]</scope>
    <source>
        <strain evidence="9">PF1309</strain>
    </source>
</reference>
<feature type="domain" description="Amino acid permease/ SLC12A" evidence="7">
    <location>
        <begin position="488"/>
        <end position="735"/>
    </location>
</feature>
<dbReference type="Pfam" id="PF03522">
    <property type="entry name" value="SLC12"/>
    <property type="match status" value="2"/>
</dbReference>
<evidence type="ECO:0000256" key="5">
    <source>
        <dbReference type="SAM" id="MobiDB-lite"/>
    </source>
</evidence>
<evidence type="ECO:0000259" key="8">
    <source>
        <dbReference type="Pfam" id="PF03522"/>
    </source>
</evidence>
<dbReference type="PANTHER" id="PTHR11827">
    <property type="entry name" value="SOLUTE CARRIER FAMILY 12, CATION COTRANSPORTERS"/>
    <property type="match status" value="1"/>
</dbReference>
<evidence type="ECO:0000313" key="10">
    <source>
        <dbReference type="Proteomes" id="UP000218231"/>
    </source>
</evidence>
<evidence type="ECO:0000256" key="2">
    <source>
        <dbReference type="ARBA" id="ARBA00022692"/>
    </source>
</evidence>
<dbReference type="InterPro" id="IPR004842">
    <property type="entry name" value="SLC12A_fam"/>
</dbReference>
<organism evidence="9 10">
    <name type="scientific">Diploscapter pachys</name>
    <dbReference type="NCBI Taxonomy" id="2018661"/>
    <lineage>
        <taxon>Eukaryota</taxon>
        <taxon>Metazoa</taxon>
        <taxon>Ecdysozoa</taxon>
        <taxon>Nematoda</taxon>
        <taxon>Chromadorea</taxon>
        <taxon>Rhabditida</taxon>
        <taxon>Rhabditina</taxon>
        <taxon>Rhabditomorpha</taxon>
        <taxon>Rhabditoidea</taxon>
        <taxon>Rhabditidae</taxon>
        <taxon>Diploscapter</taxon>
    </lineage>
</organism>
<feature type="domain" description="Amino acid permease/ SLC12A" evidence="7">
    <location>
        <begin position="203"/>
        <end position="374"/>
    </location>
</feature>
<dbReference type="InterPro" id="IPR004841">
    <property type="entry name" value="AA-permease/SLC12A_dom"/>
</dbReference>
<keyword evidence="4 6" id="KW-0472">Membrane</keyword>
<feature type="compositionally biased region" description="Basic and acidic residues" evidence="5">
    <location>
        <begin position="1066"/>
        <end position="1075"/>
    </location>
</feature>
<dbReference type="EMBL" id="LIAE01007817">
    <property type="protein sequence ID" value="PAV76759.1"/>
    <property type="molecule type" value="Genomic_DNA"/>
</dbReference>
<feature type="transmembrane region" description="Helical" evidence="6">
    <location>
        <begin position="197"/>
        <end position="222"/>
    </location>
</feature>
<evidence type="ECO:0000256" key="1">
    <source>
        <dbReference type="ARBA" id="ARBA00004141"/>
    </source>
</evidence>
<gene>
    <name evidence="9" type="ORF">WR25_03946</name>
</gene>
<feature type="transmembrane region" description="Helical" evidence="6">
    <location>
        <begin position="360"/>
        <end position="377"/>
    </location>
</feature>
<feature type="domain" description="SLC12A transporter C-terminal" evidence="8">
    <location>
        <begin position="899"/>
        <end position="987"/>
    </location>
</feature>
<evidence type="ECO:0000259" key="7">
    <source>
        <dbReference type="Pfam" id="PF00324"/>
    </source>
</evidence>
<dbReference type="PANTHER" id="PTHR11827:SF53">
    <property type="entry name" value="K+_CL-COTRANSPORTER"/>
    <property type="match status" value="1"/>
</dbReference>
<feature type="transmembrane region" description="Helical" evidence="6">
    <location>
        <begin position="527"/>
        <end position="547"/>
    </location>
</feature>
<feature type="region of interest" description="Disordered" evidence="5">
    <location>
        <begin position="1051"/>
        <end position="1107"/>
    </location>
</feature>
<dbReference type="Proteomes" id="UP000218231">
    <property type="component" value="Unassembled WGS sequence"/>
</dbReference>
<dbReference type="GO" id="GO:0055075">
    <property type="term" value="P:potassium ion homeostasis"/>
    <property type="evidence" value="ECO:0007669"/>
    <property type="project" value="TreeGrafter"/>
</dbReference>
<keyword evidence="3 6" id="KW-1133">Transmembrane helix</keyword>
<dbReference type="GO" id="GO:0005886">
    <property type="term" value="C:plasma membrane"/>
    <property type="evidence" value="ECO:0007669"/>
    <property type="project" value="TreeGrafter"/>
</dbReference>
<sequence length="1179" mass="129167">MPINHKSRSYSCSGAMSDEKEVDLTGTDRPALSQVTSEGSIPAATEGATPTFTTGGSRSASEDNVAKPRVMGRRISAVEAVRNAPPPARKASRVIFESPPSPPPIVKKSSSWWGRLMDDNKSGPPPGIVIEGTNGGISLEDRQRNMSTASMGEQWKNGMALYEEGSTSFFANYLKAHTTPGPDDNEQSESGHSKKNLGVMLGVYLPTIQHILGVTMFIRLFWLVGIAGLAQTFLLLFVCCLCTFLTCISISAVATNGVVEGGGPYFLISRNLGPEFGSAVGILFYLANTIATSMYLVGGVEILLLYLTPWLTIGGEEVHSETGFAGMMTHNYRLYGTILLLIEFLVVAMGVVFVQMLAPVSLVCVILSILACYAGGIEKTLHPETGQHVCMYDARLLQSRAFMNKSMPIEEICNYCNINNTMMQASLCGAEGACNASVLSGKFICKNGYPGFNSNAFRDNLGTSYMDQFFTTPTVKADTSTDVFQDVKTTWFVLLAIYFPAVTGIFTGTNMSGDLKDPQKSIPGGTIAAQLTTSFVYFSLAAVFGAAIDGDVLRDKNGFAVGGNMVVALLSWPSRWVLLIGSFLSTFGAALQCLCSAPRILLAISKDDVIPILTPFKTTRASGEPFRALILTTIIAELAILMGAVDTIAAVVDFFFLMCYGFVNIVCAMHSLMGAPNWRPRFKYYHWSLSMLGAFLCLFIMFSTHWDYAIIAILLCAGIYKYVEYKGAKKEWGDGFRGIALSTAQFSLMKISEDDPHPKNFRPQLLLLLSTEWRKDLIDVSYINLLHLASQLKASKGLTLVTSFLNGDPTDDSARAAAAKVKSRITEDMDRAKLKGFAKTLIHSNNQVHGSMSTLIQSVGLGGLKPNTVLISWPRSDEIYNDEYATFMDKLKVACAMGMSMVIAKDICEFPSNDKRMTGTIDIYCIMEDGGLTILIGWLLTHSKVWRGCKLRVISIAGVHDNNVKMQEGLTNLLYNLRIKAKIKIVEIADPEVSKSAFEHTLRMEERTMVLSQMREMVRNANQAQNAAHGNLLGVPSANAARMTMPIVTAEMKEKTEKINEEDEDGKERRRDSQDSNKSGKTNDDEKDKEAAEKEREKAAKKERMKKVAKMNTAVKLNETFHEHSSDAALILINLPKPFAGEDEVALAQYYTYLGVLTKDLPRVLMIRATGKEVITSQS</sequence>
<evidence type="ECO:0000313" key="9">
    <source>
        <dbReference type="EMBL" id="PAV76759.1"/>
    </source>
</evidence>
<evidence type="ECO:0000256" key="4">
    <source>
        <dbReference type="ARBA" id="ARBA00023136"/>
    </source>
</evidence>
<feature type="transmembrane region" description="Helical" evidence="6">
    <location>
        <begin position="293"/>
        <end position="313"/>
    </location>
</feature>
<feature type="domain" description="SLC12A transporter C-terminal" evidence="8">
    <location>
        <begin position="1084"/>
        <end position="1177"/>
    </location>
</feature>
<feature type="compositionally biased region" description="Basic and acidic residues" evidence="5">
    <location>
        <begin position="1081"/>
        <end position="1102"/>
    </location>
</feature>
<dbReference type="OrthoDB" id="2020542at2759"/>
<dbReference type="AlphaFoldDB" id="A0A2A2KS70"/>
<dbReference type="GO" id="GO:0015379">
    <property type="term" value="F:potassium:chloride symporter activity"/>
    <property type="evidence" value="ECO:0007669"/>
    <property type="project" value="TreeGrafter"/>
</dbReference>
<feature type="transmembrane region" description="Helical" evidence="6">
    <location>
        <begin position="234"/>
        <end position="255"/>
    </location>
</feature>
<comment type="caution">
    <text evidence="9">The sequence shown here is derived from an EMBL/GenBank/DDBJ whole genome shotgun (WGS) entry which is preliminary data.</text>
</comment>
<evidence type="ECO:0008006" key="11">
    <source>
        <dbReference type="Google" id="ProtNLM"/>
    </source>
</evidence>
<dbReference type="Gene3D" id="1.20.1740.10">
    <property type="entry name" value="Amino acid/polyamine transporter I"/>
    <property type="match status" value="1"/>
</dbReference>
<dbReference type="GO" id="GO:0006884">
    <property type="term" value="P:cell volume homeostasis"/>
    <property type="evidence" value="ECO:0007669"/>
    <property type="project" value="TreeGrafter"/>
</dbReference>
<dbReference type="Pfam" id="PF00324">
    <property type="entry name" value="AA_permease"/>
    <property type="match status" value="2"/>
</dbReference>
<feature type="transmembrane region" description="Helical" evidence="6">
    <location>
        <begin position="334"/>
        <end position="354"/>
    </location>
</feature>
<accession>A0A2A2KS70</accession>
<dbReference type="GO" id="GO:0055064">
    <property type="term" value="P:chloride ion homeostasis"/>
    <property type="evidence" value="ECO:0007669"/>
    <property type="project" value="TreeGrafter"/>
</dbReference>
<dbReference type="InterPro" id="IPR018491">
    <property type="entry name" value="SLC12_C"/>
</dbReference>
<dbReference type="GO" id="GO:0007268">
    <property type="term" value="P:chemical synaptic transmission"/>
    <property type="evidence" value="ECO:0007669"/>
    <property type="project" value="TreeGrafter"/>
</dbReference>
<name>A0A2A2KS70_9BILA</name>
<evidence type="ECO:0000256" key="3">
    <source>
        <dbReference type="ARBA" id="ARBA00022989"/>
    </source>
</evidence>
<comment type="subcellular location">
    <subcellularLocation>
        <location evidence="1">Membrane</location>
        <topology evidence="1">Multi-pass membrane protein</topology>
    </subcellularLocation>
</comment>
<dbReference type="GO" id="GO:0045202">
    <property type="term" value="C:synapse"/>
    <property type="evidence" value="ECO:0007669"/>
    <property type="project" value="GOC"/>
</dbReference>
<evidence type="ECO:0000256" key="6">
    <source>
        <dbReference type="SAM" id="Phobius"/>
    </source>
</evidence>
<proteinExistence type="predicted"/>
<feature type="transmembrane region" description="Helical" evidence="6">
    <location>
        <begin position="626"/>
        <end position="645"/>
    </location>
</feature>
<dbReference type="STRING" id="2018661.A0A2A2KS70"/>
<feature type="transmembrane region" description="Helical" evidence="6">
    <location>
        <begin position="489"/>
        <end position="507"/>
    </location>
</feature>
<feature type="transmembrane region" description="Helical" evidence="6">
    <location>
        <begin position="684"/>
        <end position="702"/>
    </location>
</feature>
<feature type="compositionally biased region" description="Polar residues" evidence="5">
    <location>
        <begin position="48"/>
        <end position="59"/>
    </location>
</feature>
<protein>
    <recommendedName>
        <fullName evidence="11">Amino acid permease/ SLC12A domain-containing protein</fullName>
    </recommendedName>
</protein>
<feature type="transmembrane region" description="Helical" evidence="6">
    <location>
        <begin position="651"/>
        <end position="672"/>
    </location>
</feature>
<dbReference type="GO" id="GO:1990573">
    <property type="term" value="P:potassium ion import across plasma membrane"/>
    <property type="evidence" value="ECO:0007669"/>
    <property type="project" value="TreeGrafter"/>
</dbReference>
<keyword evidence="2 6" id="KW-0812">Transmembrane</keyword>
<feature type="region of interest" description="Disordered" evidence="5">
    <location>
        <begin position="1"/>
        <end position="69"/>
    </location>
</feature>